<dbReference type="RefSeq" id="WP_201938737.1">
    <property type="nucleotide sequence ID" value="NZ_JAERSG010000005.1"/>
</dbReference>
<evidence type="ECO:0000313" key="2">
    <source>
        <dbReference type="EMBL" id="MBL0749037.1"/>
    </source>
</evidence>
<dbReference type="Gene3D" id="3.20.20.150">
    <property type="entry name" value="Divalent-metal-dependent TIM barrel enzymes"/>
    <property type="match status" value="1"/>
</dbReference>
<dbReference type="InterPro" id="IPR036237">
    <property type="entry name" value="Xyl_isomerase-like_sf"/>
</dbReference>
<dbReference type="Proteomes" id="UP000636918">
    <property type="component" value="Unassembled WGS sequence"/>
</dbReference>
<protein>
    <submittedName>
        <fullName evidence="2">Metabolite traffic protein EboE</fullName>
    </submittedName>
</protein>
<comment type="caution">
    <text evidence="2">The sequence shown here is derived from an EMBL/GenBank/DDBJ whole genome shotgun (WGS) entry which is preliminary data.</text>
</comment>
<evidence type="ECO:0000259" key="1">
    <source>
        <dbReference type="Pfam" id="PF01261"/>
    </source>
</evidence>
<evidence type="ECO:0000313" key="3">
    <source>
        <dbReference type="Proteomes" id="UP000636918"/>
    </source>
</evidence>
<proteinExistence type="predicted"/>
<name>A0ABS1LBX2_9ACTN</name>
<keyword evidence="3" id="KW-1185">Reference proteome</keyword>
<accession>A0ABS1LBX2</accession>
<dbReference type="NCBIfam" id="NF035939">
    <property type="entry name" value="TIM_EboE"/>
    <property type="match status" value="1"/>
</dbReference>
<feature type="domain" description="Xylose isomerase-like TIM barrel" evidence="1">
    <location>
        <begin position="67"/>
        <end position="241"/>
    </location>
</feature>
<organism evidence="2 3">
    <name type="scientific">Nocardioides baculatus</name>
    <dbReference type="NCBI Taxonomy" id="2801337"/>
    <lineage>
        <taxon>Bacteria</taxon>
        <taxon>Bacillati</taxon>
        <taxon>Actinomycetota</taxon>
        <taxon>Actinomycetes</taxon>
        <taxon>Propionibacteriales</taxon>
        <taxon>Nocardioidaceae</taxon>
        <taxon>Nocardioides</taxon>
    </lineage>
</organism>
<gene>
    <name evidence="2" type="primary">eboE</name>
    <name evidence="2" type="ORF">JI751_15560</name>
</gene>
<dbReference type="InterPro" id="IPR013022">
    <property type="entry name" value="Xyl_isomerase-like_TIM-brl"/>
</dbReference>
<dbReference type="SUPFAM" id="SSF51658">
    <property type="entry name" value="Xylose isomerase-like"/>
    <property type="match status" value="1"/>
</dbReference>
<dbReference type="EMBL" id="JAERSG010000005">
    <property type="protein sequence ID" value="MBL0749037.1"/>
    <property type="molecule type" value="Genomic_DNA"/>
</dbReference>
<sequence>MRLRHPDGTVVHLGYGTNVLPAEDVDGLVRQATSMGGLIRRALTERTGGTTGDRVGLGLWLPAAAAHRLAADPDSVRRIRGRLADHGVEVVTVNAFPYADFQGSVVKHAVYLPRWTDRDRLDYTLAAARVLAGLLPDDADHGSISSLPLGWRTPWSPTDQSVAETHLAELAAGLAALESRTGRRVVVGIEPEPGCVVETIEDAVDRLARVDREWVGVCLDLCHLSVGFDDAVRALGLLDEAGLRVVKAQPASALVVDDPGHPEARRALTSYAEDRFLHQVRQELPGGRDIAGRDDLPEALDGPEPLATDSAWRVHFHVPVHADPAPPLRTGREDLRASLAALLGGPTARVDHLEVETYTWSVLPGGAPADEDALADGLAAELAWVHAELVDLGLVPL</sequence>
<dbReference type="Pfam" id="PF01261">
    <property type="entry name" value="AP_endonuc_2"/>
    <property type="match status" value="1"/>
</dbReference>
<reference evidence="2 3" key="1">
    <citation type="submission" date="2021-01" db="EMBL/GenBank/DDBJ databases">
        <title>Genome seq and assembly of Nocardiodes sp. G10.</title>
        <authorList>
            <person name="Chhetri G."/>
        </authorList>
    </citation>
    <scope>NUCLEOTIDE SEQUENCE [LARGE SCALE GENOMIC DNA]</scope>
    <source>
        <strain evidence="2 3">G10</strain>
    </source>
</reference>